<keyword evidence="1" id="KW-0812">Transmembrane</keyword>
<proteinExistence type="predicted"/>
<keyword evidence="1" id="KW-0472">Membrane</keyword>
<dbReference type="OrthoDB" id="4218123at2759"/>
<evidence type="ECO:0000313" key="2">
    <source>
        <dbReference type="EMBL" id="EGO29448.1"/>
    </source>
</evidence>
<dbReference type="PANTHER" id="PTHR39470:SF1">
    <property type="entry name" value="CHORISMATE SYNTHASE PROTEIN"/>
    <property type="match status" value="1"/>
</dbReference>
<protein>
    <submittedName>
        <fullName evidence="2">Uncharacterized protein</fullName>
    </submittedName>
</protein>
<feature type="transmembrane region" description="Helical" evidence="1">
    <location>
        <begin position="40"/>
        <end position="59"/>
    </location>
</feature>
<dbReference type="Proteomes" id="UP000008064">
    <property type="component" value="Unassembled WGS sequence"/>
</dbReference>
<dbReference type="HOGENOM" id="CLU_065849_0_0_1"/>
<sequence length="350" mass="38564">MPLVSLSFLFTSIAITAAWLYITRRNSSANVSALPSLHPFLSAIVLLHSLFILHSAIVCPPANLFNRLNVPLTTSVERIRFLLVREAGIATDTAGAATIQLPKGIEYLLNKLNSAESRMLYTRFGQRAIQTCQHCSSSADYALFALPRPLLAYIRSAAVISFVTTRGMGKERWRTYALTALLCAALVEAYMVVIASATVPIPRDGRGAIMWHDIIFLCRHVLFFILPIITIILPSSSTFGGPLAFLPPALMNLEQAITRAHLLKYVRGSVMRRAELRERASRWWSRDAREGSWGRNDENVQRTAEKLGLGYGPFGNEDGVGEGIAEGKLKMGARMAVETLKGGFNNLQST</sequence>
<dbReference type="KEGG" id="sla:SERLADRAFT_412946"/>
<accession>F8NHT8</accession>
<dbReference type="GeneID" id="18813112"/>
<evidence type="ECO:0000256" key="1">
    <source>
        <dbReference type="SAM" id="Phobius"/>
    </source>
</evidence>
<organism>
    <name type="scientific">Serpula lacrymans var. lacrymans (strain S7.9)</name>
    <name type="common">Dry rot fungus</name>
    <dbReference type="NCBI Taxonomy" id="578457"/>
    <lineage>
        <taxon>Eukaryota</taxon>
        <taxon>Fungi</taxon>
        <taxon>Dikarya</taxon>
        <taxon>Basidiomycota</taxon>
        <taxon>Agaricomycotina</taxon>
        <taxon>Agaricomycetes</taxon>
        <taxon>Agaricomycetidae</taxon>
        <taxon>Boletales</taxon>
        <taxon>Coniophorineae</taxon>
        <taxon>Serpulaceae</taxon>
        <taxon>Serpula</taxon>
    </lineage>
</organism>
<feature type="transmembrane region" description="Helical" evidence="1">
    <location>
        <begin position="176"/>
        <end position="197"/>
    </location>
</feature>
<dbReference type="RefSeq" id="XP_007313690.1">
    <property type="nucleotide sequence ID" value="XM_007313628.1"/>
</dbReference>
<dbReference type="EMBL" id="GL945429">
    <property type="protein sequence ID" value="EGO29448.1"/>
    <property type="molecule type" value="Genomic_DNA"/>
</dbReference>
<gene>
    <name evidence="2" type="ORF">SERLADRAFT_412946</name>
</gene>
<keyword evidence="1" id="KW-1133">Transmembrane helix</keyword>
<reference evidence="2" key="1">
    <citation type="submission" date="2011-04" db="EMBL/GenBank/DDBJ databases">
        <title>Evolution of plant cell wall degrading machinery underlies the functional diversity of forest fungi.</title>
        <authorList>
            <consortium name="US DOE Joint Genome Institute (JGI-PGF)"/>
            <person name="Eastwood D.C."/>
            <person name="Floudas D."/>
            <person name="Binder M."/>
            <person name="Majcherczyk A."/>
            <person name="Schneider P."/>
            <person name="Aerts A."/>
            <person name="Asiegbu F.O."/>
            <person name="Baker S.E."/>
            <person name="Barry K."/>
            <person name="Bendiksby M."/>
            <person name="Blumentritt M."/>
            <person name="Coutinho P.M."/>
            <person name="Cullen D."/>
            <person name="Cullen D."/>
            <person name="Gathman A."/>
            <person name="Goodell B."/>
            <person name="Henrissat B."/>
            <person name="Ihrmark K."/>
            <person name="Kauserud H."/>
            <person name="Kohler A."/>
            <person name="LaButti K."/>
            <person name="Lapidus A."/>
            <person name="Lavin J.L."/>
            <person name="Lee Y.-H."/>
            <person name="Lindquist E."/>
            <person name="Lilly W."/>
            <person name="Lucas S."/>
            <person name="Morin E."/>
            <person name="Murat C."/>
            <person name="Oguiza J.A."/>
            <person name="Park J."/>
            <person name="Pisabarro A.G."/>
            <person name="Riley R."/>
            <person name="Rosling A."/>
            <person name="Salamov A."/>
            <person name="Schmidt O."/>
            <person name="Schmutz J."/>
            <person name="Skrede I."/>
            <person name="Stenlid J."/>
            <person name="Wiebenga A."/>
            <person name="Xie X."/>
            <person name="Kues U."/>
            <person name="Hibbett D.S."/>
            <person name="Hoffmeister D."/>
            <person name="Hogberg N."/>
            <person name="Martin F."/>
            <person name="Grigoriev I.V."/>
            <person name="Watkinson S.C."/>
        </authorList>
    </citation>
    <scope>NUCLEOTIDE SEQUENCE</scope>
    <source>
        <strain evidence="2">S7.9</strain>
    </source>
</reference>
<name>F8NHT8_SERL9</name>
<dbReference type="PANTHER" id="PTHR39470">
    <property type="entry name" value="CHROMOSOME 10, WHOLE GENOME SHOTGUN SEQUENCE"/>
    <property type="match status" value="1"/>
</dbReference>
<feature type="transmembrane region" description="Helical" evidence="1">
    <location>
        <begin position="209"/>
        <end position="233"/>
    </location>
</feature>
<dbReference type="AlphaFoldDB" id="F8NHT8"/>